<reference evidence="4" key="1">
    <citation type="journal article" date="2019" name="Int. J. Syst. Evol. Microbiol.">
        <title>The Global Catalogue of Microorganisms (GCM) 10K type strain sequencing project: providing services to taxonomists for standard genome sequencing and annotation.</title>
        <authorList>
            <consortium name="The Broad Institute Genomics Platform"/>
            <consortium name="The Broad Institute Genome Sequencing Center for Infectious Disease"/>
            <person name="Wu L."/>
            <person name="Ma J."/>
        </authorList>
    </citation>
    <scope>NUCLEOTIDE SEQUENCE [LARGE SCALE GENOMIC DNA]</scope>
    <source>
        <strain evidence="4">CCM 7043</strain>
    </source>
</reference>
<dbReference type="InterPro" id="IPR036291">
    <property type="entry name" value="NAD(P)-bd_dom_sf"/>
</dbReference>
<organism evidence="3 4">
    <name type="scientific">Pseudonocardia yunnanensis</name>
    <dbReference type="NCBI Taxonomy" id="58107"/>
    <lineage>
        <taxon>Bacteria</taxon>
        <taxon>Bacillati</taxon>
        <taxon>Actinomycetota</taxon>
        <taxon>Actinomycetes</taxon>
        <taxon>Pseudonocardiales</taxon>
        <taxon>Pseudonocardiaceae</taxon>
        <taxon>Pseudonocardia</taxon>
    </lineage>
</organism>
<protein>
    <submittedName>
        <fullName evidence="3">Gfo/Idh/MocA family protein</fullName>
    </submittedName>
</protein>
<comment type="caution">
    <text evidence="3">The sequence shown here is derived from an EMBL/GenBank/DDBJ whole genome shotgun (WGS) entry which is preliminary data.</text>
</comment>
<dbReference type="InterPro" id="IPR055170">
    <property type="entry name" value="GFO_IDH_MocA-like_dom"/>
</dbReference>
<accession>A0ABW4EP99</accession>
<dbReference type="PANTHER" id="PTHR43249:SF1">
    <property type="entry name" value="D-GLUCOSIDE 3-DEHYDROGENASE"/>
    <property type="match status" value="1"/>
</dbReference>
<keyword evidence="4" id="KW-1185">Reference proteome</keyword>
<evidence type="ECO:0000313" key="3">
    <source>
        <dbReference type="EMBL" id="MFD1516742.1"/>
    </source>
</evidence>
<dbReference type="Gene3D" id="3.30.360.10">
    <property type="entry name" value="Dihydrodipicolinate Reductase, domain 2"/>
    <property type="match status" value="1"/>
</dbReference>
<dbReference type="EMBL" id="JBHUCO010000005">
    <property type="protein sequence ID" value="MFD1516742.1"/>
    <property type="molecule type" value="Genomic_DNA"/>
</dbReference>
<gene>
    <name evidence="3" type="ORF">ACFSJD_04540</name>
</gene>
<evidence type="ECO:0000259" key="1">
    <source>
        <dbReference type="Pfam" id="PF01408"/>
    </source>
</evidence>
<dbReference type="Proteomes" id="UP001597114">
    <property type="component" value="Unassembled WGS sequence"/>
</dbReference>
<feature type="domain" description="Gfo/Idh/MocA-like oxidoreductase N-terminal" evidence="1">
    <location>
        <begin position="10"/>
        <end position="129"/>
    </location>
</feature>
<evidence type="ECO:0000313" key="4">
    <source>
        <dbReference type="Proteomes" id="UP001597114"/>
    </source>
</evidence>
<sequence>MNDSVPHAPVRFAVVGCGVIGRLHAEVLAAGEDTALRVLVDTDPAAADAVADHVAELFGDRPAVTTSLTEALARDDVDAVAVCVPSGAHAAVSVPVLESGRHLVVEKPLDVSVAAGVPIAEAAARHPGLVAAVISQHRFDPASVAVHEAVTRGELGRVTSAVATVSWWRSQGYYDSGDWRGTWDLDGGGALMNQGVHTVDLLLWFLGRPIDVVAHTALLAHERVEVEDTVAAVVRFESGALATLHATTAAYPGLTVRLQVMGDAGSAVVDNDRLYYFHSAHRSSVRAAGDAGVGPNSGIGGDGNQAAQLVGPEDSGQQVGGGPGTSAMFTGHHRQYRDVLDAIRTGHAPGVTVADALLALATVQAVYESARTGTAVAIADVLDGRIVPAPEPPRRPAAVS</sequence>
<dbReference type="Gene3D" id="3.40.50.720">
    <property type="entry name" value="NAD(P)-binding Rossmann-like Domain"/>
    <property type="match status" value="1"/>
</dbReference>
<dbReference type="SUPFAM" id="SSF51735">
    <property type="entry name" value="NAD(P)-binding Rossmann-fold domains"/>
    <property type="match status" value="1"/>
</dbReference>
<dbReference type="RefSeq" id="WP_379658926.1">
    <property type="nucleotide sequence ID" value="NZ_JBHUCO010000005.1"/>
</dbReference>
<evidence type="ECO:0000259" key="2">
    <source>
        <dbReference type="Pfam" id="PF22725"/>
    </source>
</evidence>
<dbReference type="PANTHER" id="PTHR43249">
    <property type="entry name" value="UDP-N-ACETYL-2-AMINO-2-DEOXY-D-GLUCURONATE OXIDASE"/>
    <property type="match status" value="1"/>
</dbReference>
<dbReference type="SUPFAM" id="SSF55347">
    <property type="entry name" value="Glyceraldehyde-3-phosphate dehydrogenase-like, C-terminal domain"/>
    <property type="match status" value="1"/>
</dbReference>
<dbReference type="InterPro" id="IPR052515">
    <property type="entry name" value="Gfo/Idh/MocA_Oxidoreductase"/>
</dbReference>
<feature type="domain" description="GFO/IDH/MocA-like oxidoreductase" evidence="2">
    <location>
        <begin position="145"/>
        <end position="267"/>
    </location>
</feature>
<dbReference type="Pfam" id="PF22725">
    <property type="entry name" value="GFO_IDH_MocA_C3"/>
    <property type="match status" value="1"/>
</dbReference>
<name>A0ABW4EP99_9PSEU</name>
<proteinExistence type="predicted"/>
<dbReference type="Pfam" id="PF01408">
    <property type="entry name" value="GFO_IDH_MocA"/>
    <property type="match status" value="1"/>
</dbReference>
<dbReference type="InterPro" id="IPR000683">
    <property type="entry name" value="Gfo/Idh/MocA-like_OxRdtase_N"/>
</dbReference>